<gene>
    <name evidence="2" type="ORF">A3J50_03540</name>
</gene>
<dbReference type="Gene3D" id="1.20.272.10">
    <property type="match status" value="1"/>
</dbReference>
<dbReference type="AlphaFoldDB" id="A0A1G1WM71"/>
<dbReference type="Pfam" id="PF21694">
    <property type="entry name" value="DNA_pol3_delta_C"/>
    <property type="match status" value="1"/>
</dbReference>
<evidence type="ECO:0000259" key="1">
    <source>
        <dbReference type="Pfam" id="PF21694"/>
    </source>
</evidence>
<organism evidence="2 3">
    <name type="scientific">Candidatus Woykebacteria bacterium RIFCSPHIGHO2_02_FULL_43_16b</name>
    <dbReference type="NCBI Taxonomy" id="1802601"/>
    <lineage>
        <taxon>Bacteria</taxon>
        <taxon>Candidatus Woykeibacteriota</taxon>
    </lineage>
</organism>
<evidence type="ECO:0000313" key="2">
    <source>
        <dbReference type="EMBL" id="OGY28794.1"/>
    </source>
</evidence>
<feature type="domain" description="DNA polymerase III delta subunit-like C-terminal" evidence="1">
    <location>
        <begin position="154"/>
        <end position="208"/>
    </location>
</feature>
<evidence type="ECO:0000313" key="3">
    <source>
        <dbReference type="Proteomes" id="UP000177821"/>
    </source>
</evidence>
<dbReference type="GO" id="GO:0006260">
    <property type="term" value="P:DNA replication"/>
    <property type="evidence" value="ECO:0007669"/>
    <property type="project" value="InterPro"/>
</dbReference>
<dbReference type="Proteomes" id="UP000177821">
    <property type="component" value="Unassembled WGS sequence"/>
</dbReference>
<dbReference type="EMBL" id="MHCX01000043">
    <property type="protein sequence ID" value="OGY28794.1"/>
    <property type="molecule type" value="Genomic_DNA"/>
</dbReference>
<sequence>MLTLVHGENQVSSRLYLDRFKKGLDCQVVEGKSLTYYDLELLRAPNFLGAVQTIIVENPKIEILENLKDITDASLVIWYNKKLDKIPLKGAWKILEFRPTGGKALFNFLDSFFTKNLKQVYINLPLLKQSNTPYELIAPSLNKQVLSLLSYKESKVGFSPFQLRKFMDFDKFWSRSELISLLRRLLELDYRVKSGRLDQDLALHSFILGTIGKS</sequence>
<dbReference type="SUPFAM" id="SSF48019">
    <property type="entry name" value="post-AAA+ oligomerization domain-like"/>
    <property type="match status" value="1"/>
</dbReference>
<dbReference type="InterPro" id="IPR048466">
    <property type="entry name" value="DNA_pol3_delta-like_C"/>
</dbReference>
<reference evidence="2 3" key="1">
    <citation type="journal article" date="2016" name="Nat. Commun.">
        <title>Thousands of microbial genomes shed light on interconnected biogeochemical processes in an aquifer system.</title>
        <authorList>
            <person name="Anantharaman K."/>
            <person name="Brown C.T."/>
            <person name="Hug L.A."/>
            <person name="Sharon I."/>
            <person name="Castelle C.J."/>
            <person name="Probst A.J."/>
            <person name="Thomas B.C."/>
            <person name="Singh A."/>
            <person name="Wilkins M.J."/>
            <person name="Karaoz U."/>
            <person name="Brodie E.L."/>
            <person name="Williams K.H."/>
            <person name="Hubbard S.S."/>
            <person name="Banfield J.F."/>
        </authorList>
    </citation>
    <scope>NUCLEOTIDE SEQUENCE [LARGE SCALE GENOMIC DNA]</scope>
</reference>
<accession>A0A1G1WM71</accession>
<dbReference type="InterPro" id="IPR008921">
    <property type="entry name" value="DNA_pol3_clamp-load_cplx_C"/>
</dbReference>
<dbReference type="GO" id="GO:0003677">
    <property type="term" value="F:DNA binding"/>
    <property type="evidence" value="ECO:0007669"/>
    <property type="project" value="InterPro"/>
</dbReference>
<comment type="caution">
    <text evidence="2">The sequence shown here is derived from an EMBL/GenBank/DDBJ whole genome shotgun (WGS) entry which is preliminary data.</text>
</comment>
<protein>
    <recommendedName>
        <fullName evidence="1">DNA polymerase III delta subunit-like C-terminal domain-containing protein</fullName>
    </recommendedName>
</protein>
<proteinExistence type="predicted"/>
<name>A0A1G1WM71_9BACT</name>